<dbReference type="SUPFAM" id="SSF51445">
    <property type="entry name" value="(Trans)glycosidases"/>
    <property type="match status" value="1"/>
</dbReference>
<comment type="similarity">
    <text evidence="1">Belongs to the glycosyl hydrolase 3 family.</text>
</comment>
<accession>A0A9D1E7K8</accession>
<evidence type="ECO:0000313" key="4">
    <source>
        <dbReference type="EMBL" id="HIR69850.1"/>
    </source>
</evidence>
<evidence type="ECO:0000259" key="3">
    <source>
        <dbReference type="SMART" id="SM01217"/>
    </source>
</evidence>
<dbReference type="PRINTS" id="PR00133">
    <property type="entry name" value="GLHYDRLASE3"/>
</dbReference>
<dbReference type="Proteomes" id="UP000823912">
    <property type="component" value="Unassembled WGS sequence"/>
</dbReference>
<organism evidence="4 5">
    <name type="scientific">Candidatus Pullilachnospira gallistercoris</name>
    <dbReference type="NCBI Taxonomy" id="2840911"/>
    <lineage>
        <taxon>Bacteria</taxon>
        <taxon>Bacillati</taxon>
        <taxon>Bacillota</taxon>
        <taxon>Clostridia</taxon>
        <taxon>Lachnospirales</taxon>
        <taxon>Lachnospiraceae</taxon>
        <taxon>Lachnospiraceae incertae sedis</taxon>
        <taxon>Candidatus Pullilachnospira</taxon>
    </lineage>
</organism>
<sequence>MEKYLDTNLTPEERAKDLLAKMSLEEKMAQTQSMFPARDEAGDWSEATREACRYGLGSVSTLEVRQMKSLEEAADFQRSVQKLIMEQSPHHIPAMFHMEGLCGGFIQDNTSFPSGMNRASTWDPELEEQVGAAVSRQEKAAGITQILAPVLDISRDSRMGRQGETYGEDPTLAAAMGTAYTRGIQESERCDGLKAEAVAKHFLGFHNSLGGIHGAESLTPPRLLEEVYGKPFQAAIVEANLHGVMPCYCTFDGEAASSSRRMLTDLLREEMGFDGLSVSDYSAIENQYNIQGLYESRMEAGLRSMEAGMDMEWPAKSCYNDELKQWFADGKADVAVLDALVERILTAKFRMGLFEHPFALEGEELKQEFYHEEEDREITRRSAEESLILLKNDGTLPLKKEIRKIALVGPHAANARSLFGGYTHISMVEAIHAVANSIAGIGEQGASSTREVPFVPGTQIQSDETEEFDEILRQIKPDCPNLFEELKRQLPDVEIVCSYGYAIAGDDTSHFDEALEAVKNADLCIMTLGGKHGSCSVASMGEGVDGSDINLPKCQDAFIEAAAATGTPLVGVHFNGRPISSDAADQYLNAIVEAWNPSEMGAEAIVNVLTGKVNPSGKLPVSVAYHTGQLPVYYNHPNGSSWHQGGSIGFVNYVDCPHTPRYFFGHGLSYTTFAYSNLQVDKKEAEPFEEVHISCDIANTGDVAGTEVVQLYLKDVHASMVRPCMELQGFARVELQPGEKKRVTFTVSPDQTAFLDLAMNWKVEKGEISVLVGSSSADIRCQDAFRITETAPVVGRKRRFWAKAQQMSL</sequence>
<name>A0A9D1E7K8_9FIRM</name>
<dbReference type="FunFam" id="2.60.40.10:FF:000495">
    <property type="entry name" value="Periplasmic beta-glucosidase"/>
    <property type="match status" value="1"/>
</dbReference>
<reference evidence="4" key="2">
    <citation type="journal article" date="2021" name="PeerJ">
        <title>Extensive microbial diversity within the chicken gut microbiome revealed by metagenomics and culture.</title>
        <authorList>
            <person name="Gilroy R."/>
            <person name="Ravi A."/>
            <person name="Getino M."/>
            <person name="Pursley I."/>
            <person name="Horton D.L."/>
            <person name="Alikhan N.F."/>
            <person name="Baker D."/>
            <person name="Gharbi K."/>
            <person name="Hall N."/>
            <person name="Watson M."/>
            <person name="Adriaenssens E.M."/>
            <person name="Foster-Nyarko E."/>
            <person name="Jarju S."/>
            <person name="Secka A."/>
            <person name="Antonio M."/>
            <person name="Oren A."/>
            <person name="Chaudhuri R.R."/>
            <person name="La Ragione R."/>
            <person name="Hildebrand F."/>
            <person name="Pallen M.J."/>
        </authorList>
    </citation>
    <scope>NUCLEOTIDE SEQUENCE</scope>
    <source>
        <strain evidence="4">ChiSjej5B23-6657</strain>
    </source>
</reference>
<dbReference type="PANTHER" id="PTHR42715:SF10">
    <property type="entry name" value="BETA-GLUCOSIDASE"/>
    <property type="match status" value="1"/>
</dbReference>
<dbReference type="GO" id="GO:0008422">
    <property type="term" value="F:beta-glucosidase activity"/>
    <property type="evidence" value="ECO:0007669"/>
    <property type="project" value="UniProtKB-ARBA"/>
</dbReference>
<dbReference type="InterPro" id="IPR036962">
    <property type="entry name" value="Glyco_hydro_3_N_sf"/>
</dbReference>
<dbReference type="InterPro" id="IPR002772">
    <property type="entry name" value="Glyco_hydro_3_C"/>
</dbReference>
<dbReference type="AlphaFoldDB" id="A0A9D1E7K8"/>
<dbReference type="EMBL" id="DVHM01000017">
    <property type="protein sequence ID" value="HIR69850.1"/>
    <property type="molecule type" value="Genomic_DNA"/>
</dbReference>
<protein>
    <submittedName>
        <fullName evidence="4">Glycoside hydrolase family 3 C-terminal domain-containing protein</fullName>
    </submittedName>
</protein>
<dbReference type="InterPro" id="IPR036881">
    <property type="entry name" value="Glyco_hydro_3_C_sf"/>
</dbReference>
<proteinExistence type="inferred from homology"/>
<dbReference type="InterPro" id="IPR050288">
    <property type="entry name" value="Cellulose_deg_GH3"/>
</dbReference>
<gene>
    <name evidence="4" type="ORF">IAA55_01055</name>
</gene>
<dbReference type="InterPro" id="IPR001764">
    <property type="entry name" value="Glyco_hydro_3_N"/>
</dbReference>
<dbReference type="Gene3D" id="2.60.40.10">
    <property type="entry name" value="Immunoglobulins"/>
    <property type="match status" value="1"/>
</dbReference>
<dbReference type="Gene3D" id="3.40.50.1700">
    <property type="entry name" value="Glycoside hydrolase family 3 C-terminal domain"/>
    <property type="match status" value="1"/>
</dbReference>
<dbReference type="Pfam" id="PF01915">
    <property type="entry name" value="Glyco_hydro_3_C"/>
    <property type="match status" value="1"/>
</dbReference>
<dbReference type="InterPro" id="IPR017853">
    <property type="entry name" value="GH"/>
</dbReference>
<evidence type="ECO:0000256" key="2">
    <source>
        <dbReference type="ARBA" id="ARBA00022801"/>
    </source>
</evidence>
<evidence type="ECO:0000256" key="1">
    <source>
        <dbReference type="ARBA" id="ARBA00005336"/>
    </source>
</evidence>
<dbReference type="Gene3D" id="3.20.20.300">
    <property type="entry name" value="Glycoside hydrolase, family 3, N-terminal domain"/>
    <property type="match status" value="1"/>
</dbReference>
<evidence type="ECO:0000313" key="5">
    <source>
        <dbReference type="Proteomes" id="UP000823912"/>
    </source>
</evidence>
<dbReference type="PANTHER" id="PTHR42715">
    <property type="entry name" value="BETA-GLUCOSIDASE"/>
    <property type="match status" value="1"/>
</dbReference>
<dbReference type="Pfam" id="PF00933">
    <property type="entry name" value="Glyco_hydro_3"/>
    <property type="match status" value="1"/>
</dbReference>
<dbReference type="SMART" id="SM01217">
    <property type="entry name" value="Fn3_like"/>
    <property type="match status" value="1"/>
</dbReference>
<keyword evidence="2 4" id="KW-0378">Hydrolase</keyword>
<feature type="domain" description="Fibronectin type III-like" evidence="3">
    <location>
        <begin position="707"/>
        <end position="776"/>
    </location>
</feature>
<dbReference type="Pfam" id="PF14310">
    <property type="entry name" value="Fn3-like"/>
    <property type="match status" value="1"/>
</dbReference>
<dbReference type="InterPro" id="IPR013783">
    <property type="entry name" value="Ig-like_fold"/>
</dbReference>
<dbReference type="InterPro" id="IPR026891">
    <property type="entry name" value="Fn3-like"/>
</dbReference>
<dbReference type="SUPFAM" id="SSF52279">
    <property type="entry name" value="Beta-D-glucan exohydrolase, C-terminal domain"/>
    <property type="match status" value="1"/>
</dbReference>
<reference evidence="4" key="1">
    <citation type="submission" date="2020-10" db="EMBL/GenBank/DDBJ databases">
        <authorList>
            <person name="Gilroy R."/>
        </authorList>
    </citation>
    <scope>NUCLEOTIDE SEQUENCE</scope>
    <source>
        <strain evidence="4">ChiSjej5B23-6657</strain>
    </source>
</reference>
<comment type="caution">
    <text evidence="4">The sequence shown here is derived from an EMBL/GenBank/DDBJ whole genome shotgun (WGS) entry which is preliminary data.</text>
</comment>
<dbReference type="GO" id="GO:0005975">
    <property type="term" value="P:carbohydrate metabolic process"/>
    <property type="evidence" value="ECO:0007669"/>
    <property type="project" value="InterPro"/>
</dbReference>